<dbReference type="Gene3D" id="3.90.550.10">
    <property type="entry name" value="Spore Coat Polysaccharide Biosynthesis Protein SpsA, Chain A"/>
    <property type="match status" value="1"/>
</dbReference>
<dbReference type="InterPro" id="IPR001173">
    <property type="entry name" value="Glyco_trans_2-like"/>
</dbReference>
<dbReference type="Pfam" id="PF00535">
    <property type="entry name" value="Glycos_transf_2"/>
    <property type="match status" value="1"/>
</dbReference>
<feature type="domain" description="Glycosyltransferase 2-like" evidence="4">
    <location>
        <begin position="13"/>
        <end position="145"/>
    </location>
</feature>
<proteinExistence type="inferred from homology"/>
<evidence type="ECO:0000256" key="3">
    <source>
        <dbReference type="ARBA" id="ARBA00022679"/>
    </source>
</evidence>
<dbReference type="PANTHER" id="PTHR43179:SF12">
    <property type="entry name" value="GALACTOFURANOSYLTRANSFERASE GLFT2"/>
    <property type="match status" value="1"/>
</dbReference>
<organism evidence="5 6">
    <name type="scientific">Hydrogenophaga palleronii</name>
    <dbReference type="NCBI Taxonomy" id="65655"/>
    <lineage>
        <taxon>Bacteria</taxon>
        <taxon>Pseudomonadati</taxon>
        <taxon>Pseudomonadota</taxon>
        <taxon>Betaproteobacteria</taxon>
        <taxon>Burkholderiales</taxon>
        <taxon>Comamonadaceae</taxon>
        <taxon>Hydrogenophaga</taxon>
    </lineage>
</organism>
<dbReference type="EMBL" id="JAVDWU010000001">
    <property type="protein sequence ID" value="MDR7148310.1"/>
    <property type="molecule type" value="Genomic_DNA"/>
</dbReference>
<reference evidence="5 6" key="1">
    <citation type="submission" date="2023-07" db="EMBL/GenBank/DDBJ databases">
        <title>Sorghum-associated microbial communities from plants grown in Nebraska, USA.</title>
        <authorList>
            <person name="Schachtman D."/>
        </authorList>
    </citation>
    <scope>NUCLEOTIDE SEQUENCE [LARGE SCALE GENOMIC DNA]</scope>
    <source>
        <strain evidence="5 6">4249</strain>
    </source>
</reference>
<evidence type="ECO:0000259" key="4">
    <source>
        <dbReference type="Pfam" id="PF00535"/>
    </source>
</evidence>
<keyword evidence="3 5" id="KW-0808">Transferase</keyword>
<dbReference type="Proteomes" id="UP001265700">
    <property type="component" value="Unassembled WGS sequence"/>
</dbReference>
<dbReference type="EC" id="2.4.1.-" evidence="5"/>
<evidence type="ECO:0000256" key="1">
    <source>
        <dbReference type="ARBA" id="ARBA00006739"/>
    </source>
</evidence>
<dbReference type="SUPFAM" id="SSF53448">
    <property type="entry name" value="Nucleotide-diphospho-sugar transferases"/>
    <property type="match status" value="1"/>
</dbReference>
<dbReference type="GO" id="GO:0016757">
    <property type="term" value="F:glycosyltransferase activity"/>
    <property type="evidence" value="ECO:0007669"/>
    <property type="project" value="UniProtKB-KW"/>
</dbReference>
<comment type="similarity">
    <text evidence="1">Belongs to the glycosyltransferase 2 family.</text>
</comment>
<sequence>MSTRQTAVSAVCAVVVTYNPDIAVVGQLLRQLQANGCDFVVVDNQSTNADALQSIVSSLTHCRALLRQTANIGQAAALNLGLQQLSDWQYELALLFDQDSAIDTDFCSQMLLAWDEAHAHATGPVAAIGPRPEDPVSHRRIPFRSFEHLFSRHESPAVPSGLLVHAGFLITSGCLISMAALKITGPMRADYFIDNVDLEWCFRAKSSGFQILGTDHARLYHRIGEAGSSYLVRKGIVVQHSALRFYYSSRNRIHLHRQPHAPRNWKLKDSVRFVLKTSYLLLTSPERHAYWASLRQAMKDAATLP</sequence>
<name>A0ABU1WGB8_9BURK</name>
<comment type="caution">
    <text evidence="5">The sequence shown here is derived from an EMBL/GenBank/DDBJ whole genome shotgun (WGS) entry which is preliminary data.</text>
</comment>
<keyword evidence="2 5" id="KW-0328">Glycosyltransferase</keyword>
<dbReference type="InterPro" id="IPR029044">
    <property type="entry name" value="Nucleotide-diphossugar_trans"/>
</dbReference>
<evidence type="ECO:0000313" key="5">
    <source>
        <dbReference type="EMBL" id="MDR7148310.1"/>
    </source>
</evidence>
<protein>
    <submittedName>
        <fullName evidence="5">Rhamnosyltransferase</fullName>
        <ecNumber evidence="5">2.4.1.-</ecNumber>
    </submittedName>
</protein>
<evidence type="ECO:0000313" key="6">
    <source>
        <dbReference type="Proteomes" id="UP001265700"/>
    </source>
</evidence>
<keyword evidence="6" id="KW-1185">Reference proteome</keyword>
<accession>A0ABU1WGB8</accession>
<gene>
    <name evidence="5" type="ORF">J2W49_000238</name>
</gene>
<dbReference type="RefSeq" id="WP_310310699.1">
    <property type="nucleotide sequence ID" value="NZ_JAVDWU010000001.1"/>
</dbReference>
<evidence type="ECO:0000256" key="2">
    <source>
        <dbReference type="ARBA" id="ARBA00022676"/>
    </source>
</evidence>
<dbReference type="PANTHER" id="PTHR43179">
    <property type="entry name" value="RHAMNOSYLTRANSFERASE WBBL"/>
    <property type="match status" value="1"/>
</dbReference>